<organism evidence="3 4">
    <name type="scientific">Anisodus tanguticus</name>
    <dbReference type="NCBI Taxonomy" id="243964"/>
    <lineage>
        <taxon>Eukaryota</taxon>
        <taxon>Viridiplantae</taxon>
        <taxon>Streptophyta</taxon>
        <taxon>Embryophyta</taxon>
        <taxon>Tracheophyta</taxon>
        <taxon>Spermatophyta</taxon>
        <taxon>Magnoliopsida</taxon>
        <taxon>eudicotyledons</taxon>
        <taxon>Gunneridae</taxon>
        <taxon>Pentapetalae</taxon>
        <taxon>asterids</taxon>
        <taxon>lamiids</taxon>
        <taxon>Solanales</taxon>
        <taxon>Solanaceae</taxon>
        <taxon>Solanoideae</taxon>
        <taxon>Hyoscyameae</taxon>
        <taxon>Anisodus</taxon>
    </lineage>
</organism>
<sequence length="94" mass="10587">MRLLPFFLALLIMASMLEAKPLIGFNNCPVRRSRCAKACIKRCALKGHKKRCLFYCNHCCNWCQCVPPGYVGQNKGCCACYNNWHTQSGGPKCP</sequence>
<dbReference type="AlphaFoldDB" id="A0AAE1S731"/>
<proteinExistence type="inferred from homology"/>
<keyword evidence="4" id="KW-1185">Reference proteome</keyword>
<reference evidence="3" key="1">
    <citation type="submission" date="2023-12" db="EMBL/GenBank/DDBJ databases">
        <title>Genome assembly of Anisodus tanguticus.</title>
        <authorList>
            <person name="Wang Y.-J."/>
        </authorList>
    </citation>
    <scope>NUCLEOTIDE SEQUENCE</scope>
    <source>
        <strain evidence="3">KB-2021</strain>
        <tissue evidence="3">Leaf</tissue>
    </source>
</reference>
<feature type="signal peptide" evidence="2">
    <location>
        <begin position="1"/>
        <end position="19"/>
    </location>
</feature>
<dbReference type="PANTHER" id="PTHR23201:SF117">
    <property type="entry name" value="GIBBERELLIN REGULATED PROTEIN"/>
    <property type="match status" value="1"/>
</dbReference>
<gene>
    <name evidence="3" type="ORF">RND71_018907</name>
</gene>
<evidence type="ECO:0000313" key="4">
    <source>
        <dbReference type="Proteomes" id="UP001291623"/>
    </source>
</evidence>
<dbReference type="InterPro" id="IPR003854">
    <property type="entry name" value="GASA"/>
</dbReference>
<evidence type="ECO:0000256" key="2">
    <source>
        <dbReference type="SAM" id="SignalP"/>
    </source>
</evidence>
<dbReference type="Pfam" id="PF02704">
    <property type="entry name" value="GASA"/>
    <property type="match status" value="1"/>
</dbReference>
<accession>A0AAE1S731</accession>
<evidence type="ECO:0000256" key="1">
    <source>
        <dbReference type="ARBA" id="ARBA00010582"/>
    </source>
</evidence>
<comment type="similarity">
    <text evidence="1">Belongs to the GASA family.</text>
</comment>
<dbReference type="PANTHER" id="PTHR23201">
    <property type="entry name" value="EXTENSIN, PROLINE-RICH PROTEIN"/>
    <property type="match status" value="1"/>
</dbReference>
<protein>
    <submittedName>
        <fullName evidence="3">Uncharacterized protein</fullName>
    </submittedName>
</protein>
<dbReference type="EMBL" id="JAVYJV010000009">
    <property type="protein sequence ID" value="KAK4363666.1"/>
    <property type="molecule type" value="Genomic_DNA"/>
</dbReference>
<feature type="chain" id="PRO_5042237748" evidence="2">
    <location>
        <begin position="20"/>
        <end position="94"/>
    </location>
</feature>
<keyword evidence="2" id="KW-0732">Signal</keyword>
<dbReference type="Proteomes" id="UP001291623">
    <property type="component" value="Unassembled WGS sequence"/>
</dbReference>
<name>A0AAE1S731_9SOLA</name>
<comment type="caution">
    <text evidence="3">The sequence shown here is derived from an EMBL/GenBank/DDBJ whole genome shotgun (WGS) entry which is preliminary data.</text>
</comment>
<evidence type="ECO:0000313" key="3">
    <source>
        <dbReference type="EMBL" id="KAK4363666.1"/>
    </source>
</evidence>